<reference evidence="2 3" key="1">
    <citation type="journal article" date="2019" name="Nat. Ecol. Evol.">
        <title>Megaphylogeny resolves global patterns of mushroom evolution.</title>
        <authorList>
            <person name="Varga T."/>
            <person name="Krizsan K."/>
            <person name="Foldi C."/>
            <person name="Dima B."/>
            <person name="Sanchez-Garcia M."/>
            <person name="Sanchez-Ramirez S."/>
            <person name="Szollosi G.J."/>
            <person name="Szarkandi J.G."/>
            <person name="Papp V."/>
            <person name="Albert L."/>
            <person name="Andreopoulos W."/>
            <person name="Angelini C."/>
            <person name="Antonin V."/>
            <person name="Barry K.W."/>
            <person name="Bougher N.L."/>
            <person name="Buchanan P."/>
            <person name="Buyck B."/>
            <person name="Bense V."/>
            <person name="Catcheside P."/>
            <person name="Chovatia M."/>
            <person name="Cooper J."/>
            <person name="Damon W."/>
            <person name="Desjardin D."/>
            <person name="Finy P."/>
            <person name="Geml J."/>
            <person name="Haridas S."/>
            <person name="Hughes K."/>
            <person name="Justo A."/>
            <person name="Karasinski D."/>
            <person name="Kautmanova I."/>
            <person name="Kiss B."/>
            <person name="Kocsube S."/>
            <person name="Kotiranta H."/>
            <person name="LaButti K.M."/>
            <person name="Lechner B.E."/>
            <person name="Liimatainen K."/>
            <person name="Lipzen A."/>
            <person name="Lukacs Z."/>
            <person name="Mihaltcheva S."/>
            <person name="Morgado L.N."/>
            <person name="Niskanen T."/>
            <person name="Noordeloos M.E."/>
            <person name="Ohm R.A."/>
            <person name="Ortiz-Santana B."/>
            <person name="Ovrebo C."/>
            <person name="Racz N."/>
            <person name="Riley R."/>
            <person name="Savchenko A."/>
            <person name="Shiryaev A."/>
            <person name="Soop K."/>
            <person name="Spirin V."/>
            <person name="Szebenyi C."/>
            <person name="Tomsovsky M."/>
            <person name="Tulloss R.E."/>
            <person name="Uehling J."/>
            <person name="Grigoriev I.V."/>
            <person name="Vagvolgyi C."/>
            <person name="Papp T."/>
            <person name="Martin F.M."/>
            <person name="Miettinen O."/>
            <person name="Hibbett D.S."/>
            <person name="Nagy L.G."/>
        </authorList>
    </citation>
    <scope>NUCLEOTIDE SEQUENCE [LARGE SCALE GENOMIC DNA]</scope>
    <source>
        <strain evidence="2 3">OMC1185</strain>
    </source>
</reference>
<organism evidence="2 3">
    <name type="scientific">Heliocybe sulcata</name>
    <dbReference type="NCBI Taxonomy" id="5364"/>
    <lineage>
        <taxon>Eukaryota</taxon>
        <taxon>Fungi</taxon>
        <taxon>Dikarya</taxon>
        <taxon>Basidiomycota</taxon>
        <taxon>Agaricomycotina</taxon>
        <taxon>Agaricomycetes</taxon>
        <taxon>Gloeophyllales</taxon>
        <taxon>Gloeophyllaceae</taxon>
        <taxon>Heliocybe</taxon>
    </lineage>
</organism>
<feature type="compositionally biased region" description="Polar residues" evidence="1">
    <location>
        <begin position="111"/>
        <end position="121"/>
    </location>
</feature>
<accession>A0A5C3N7X8</accession>
<protein>
    <submittedName>
        <fullName evidence="2">Uncharacterized protein</fullName>
    </submittedName>
</protein>
<gene>
    <name evidence="2" type="ORF">OE88DRAFT_1656156</name>
</gene>
<dbReference type="EMBL" id="ML213507">
    <property type="protein sequence ID" value="TFK53814.1"/>
    <property type="molecule type" value="Genomic_DNA"/>
</dbReference>
<dbReference type="AlphaFoldDB" id="A0A5C3N7X8"/>
<dbReference type="STRING" id="5364.A0A5C3N7X8"/>
<evidence type="ECO:0000256" key="1">
    <source>
        <dbReference type="SAM" id="MobiDB-lite"/>
    </source>
</evidence>
<name>A0A5C3N7X8_9AGAM</name>
<feature type="region of interest" description="Disordered" evidence="1">
    <location>
        <begin position="77"/>
        <end position="121"/>
    </location>
</feature>
<evidence type="ECO:0000313" key="2">
    <source>
        <dbReference type="EMBL" id="TFK53814.1"/>
    </source>
</evidence>
<dbReference type="OrthoDB" id="2922289at2759"/>
<feature type="region of interest" description="Disordered" evidence="1">
    <location>
        <begin position="1"/>
        <end position="36"/>
    </location>
</feature>
<keyword evidence="3" id="KW-1185">Reference proteome</keyword>
<sequence>MDFSDVPSAEGPGVRFDPPDPRDPPFIFRKSHPDPTLQPVRVHRLVKDLRRMYGYTNEQFPKELRAFIELKAPPPRAAVPADGAARTAPEARSASGPVRYMDDDLPVGGHSHTTAIDLTDE</sequence>
<evidence type="ECO:0000313" key="3">
    <source>
        <dbReference type="Proteomes" id="UP000305948"/>
    </source>
</evidence>
<proteinExistence type="predicted"/>
<dbReference type="Proteomes" id="UP000305948">
    <property type="component" value="Unassembled WGS sequence"/>
</dbReference>